<dbReference type="InterPro" id="IPR036034">
    <property type="entry name" value="PDZ_sf"/>
</dbReference>
<reference evidence="2 3" key="1">
    <citation type="submission" date="2019-03" db="EMBL/GenBank/DDBJ databases">
        <title>First draft genome of Liparis tanakae, snailfish: a comprehensive survey of snailfish specific genes.</title>
        <authorList>
            <person name="Kim W."/>
            <person name="Song I."/>
            <person name="Jeong J.-H."/>
            <person name="Kim D."/>
            <person name="Kim S."/>
            <person name="Ryu S."/>
            <person name="Song J.Y."/>
            <person name="Lee S.K."/>
        </authorList>
    </citation>
    <scope>NUCLEOTIDE SEQUENCE [LARGE SCALE GENOMIC DNA]</scope>
    <source>
        <tissue evidence="2">Muscle</tissue>
    </source>
</reference>
<dbReference type="AlphaFoldDB" id="A0A4Z2EJD6"/>
<name>A0A4Z2EJD6_9TELE</name>
<dbReference type="GO" id="GO:0045197">
    <property type="term" value="P:establishment or maintenance of epithelial cell apical/basal polarity"/>
    <property type="evidence" value="ECO:0007669"/>
    <property type="project" value="TreeGrafter"/>
</dbReference>
<dbReference type="GO" id="GO:0043296">
    <property type="term" value="C:apical junction complex"/>
    <property type="evidence" value="ECO:0007669"/>
    <property type="project" value="TreeGrafter"/>
</dbReference>
<feature type="compositionally biased region" description="Basic and acidic residues" evidence="1">
    <location>
        <begin position="133"/>
        <end position="142"/>
    </location>
</feature>
<protein>
    <submittedName>
        <fullName evidence="2">Partitioning defective 3 B</fullName>
    </submittedName>
</protein>
<dbReference type="GO" id="GO:0005938">
    <property type="term" value="C:cell cortex"/>
    <property type="evidence" value="ECO:0007669"/>
    <property type="project" value="TreeGrafter"/>
</dbReference>
<dbReference type="SUPFAM" id="SSF50156">
    <property type="entry name" value="PDZ domain-like"/>
    <property type="match status" value="1"/>
</dbReference>
<dbReference type="GO" id="GO:0051660">
    <property type="term" value="P:establishment of centrosome localization"/>
    <property type="evidence" value="ECO:0007669"/>
    <property type="project" value="TreeGrafter"/>
</dbReference>
<feature type="region of interest" description="Disordered" evidence="1">
    <location>
        <begin position="66"/>
        <end position="85"/>
    </location>
</feature>
<dbReference type="OrthoDB" id="6264899at2759"/>
<evidence type="ECO:0000313" key="3">
    <source>
        <dbReference type="Proteomes" id="UP000314294"/>
    </source>
</evidence>
<feature type="compositionally biased region" description="Low complexity" evidence="1">
    <location>
        <begin position="105"/>
        <end position="129"/>
    </location>
</feature>
<dbReference type="GO" id="GO:0000226">
    <property type="term" value="P:microtubule cytoskeleton organization"/>
    <property type="evidence" value="ECO:0007669"/>
    <property type="project" value="TreeGrafter"/>
</dbReference>
<dbReference type="GO" id="GO:0016324">
    <property type="term" value="C:apical plasma membrane"/>
    <property type="evidence" value="ECO:0007669"/>
    <property type="project" value="TreeGrafter"/>
</dbReference>
<dbReference type="Proteomes" id="UP000314294">
    <property type="component" value="Unassembled WGS sequence"/>
</dbReference>
<sequence length="264" mass="28725">MKLKPLFPLQDSRLNVNDQMIAVNGESLLGRSNHAAMETLRRSMSAEGNARGTIQLVVLRTSRQLQQMGGGNAAPTTNGSAANRPINPAAAGNQVRASAARFHLQTQTQTQTQTQQPLPPCRSSSLLAAPRRRASERYAQRERPRGYALALAHGDIEYDDDDGGDEGGRGRRDAYRPTSRYEFGFVPRGQAASGLEFSGAGYTHGYACGRAYADAQGRARRLNAYAEDIRATAGQMYGDPPTHRYLHAHQRALARPHLQLSAGL</sequence>
<accession>A0A4Z2EJD6</accession>
<dbReference type="PANTHER" id="PTHR16484">
    <property type="entry name" value="PARTITIONING DEFECTIVE 3 RELATED"/>
    <property type="match status" value="1"/>
</dbReference>
<dbReference type="InterPro" id="IPR052213">
    <property type="entry name" value="PAR3"/>
</dbReference>
<dbReference type="GO" id="GO:0030010">
    <property type="term" value="P:establishment of cell polarity"/>
    <property type="evidence" value="ECO:0007669"/>
    <property type="project" value="TreeGrafter"/>
</dbReference>
<dbReference type="GO" id="GO:0005912">
    <property type="term" value="C:adherens junction"/>
    <property type="evidence" value="ECO:0007669"/>
    <property type="project" value="TreeGrafter"/>
</dbReference>
<keyword evidence="3" id="KW-1185">Reference proteome</keyword>
<organism evidence="2 3">
    <name type="scientific">Liparis tanakae</name>
    <name type="common">Tanaka's snailfish</name>
    <dbReference type="NCBI Taxonomy" id="230148"/>
    <lineage>
        <taxon>Eukaryota</taxon>
        <taxon>Metazoa</taxon>
        <taxon>Chordata</taxon>
        <taxon>Craniata</taxon>
        <taxon>Vertebrata</taxon>
        <taxon>Euteleostomi</taxon>
        <taxon>Actinopterygii</taxon>
        <taxon>Neopterygii</taxon>
        <taxon>Teleostei</taxon>
        <taxon>Neoteleostei</taxon>
        <taxon>Acanthomorphata</taxon>
        <taxon>Eupercaria</taxon>
        <taxon>Perciformes</taxon>
        <taxon>Cottioidei</taxon>
        <taxon>Cottales</taxon>
        <taxon>Liparidae</taxon>
        <taxon>Liparis</taxon>
    </lineage>
</organism>
<dbReference type="GO" id="GO:0035091">
    <property type="term" value="F:phosphatidylinositol binding"/>
    <property type="evidence" value="ECO:0007669"/>
    <property type="project" value="TreeGrafter"/>
</dbReference>
<dbReference type="GO" id="GO:0007155">
    <property type="term" value="P:cell adhesion"/>
    <property type="evidence" value="ECO:0007669"/>
    <property type="project" value="TreeGrafter"/>
</dbReference>
<dbReference type="EMBL" id="SRLO01006894">
    <property type="protein sequence ID" value="TNN28452.1"/>
    <property type="molecule type" value="Genomic_DNA"/>
</dbReference>
<gene>
    <name evidence="2" type="primary">PARD3B_1</name>
    <name evidence="2" type="ORF">EYF80_061399</name>
</gene>
<dbReference type="Gene3D" id="2.30.42.10">
    <property type="match status" value="1"/>
</dbReference>
<proteinExistence type="predicted"/>
<comment type="caution">
    <text evidence="2">The sequence shown here is derived from an EMBL/GenBank/DDBJ whole genome shotgun (WGS) entry which is preliminary data.</text>
</comment>
<dbReference type="PANTHER" id="PTHR16484:SF4">
    <property type="entry name" value="PARTITIONING DEFECTIVE 3 HOMOLOG B"/>
    <property type="match status" value="1"/>
</dbReference>
<feature type="region of interest" description="Disordered" evidence="1">
    <location>
        <begin position="102"/>
        <end position="142"/>
    </location>
</feature>
<evidence type="ECO:0000256" key="1">
    <source>
        <dbReference type="SAM" id="MobiDB-lite"/>
    </source>
</evidence>
<evidence type="ECO:0000313" key="2">
    <source>
        <dbReference type="EMBL" id="TNN28452.1"/>
    </source>
</evidence>
<dbReference type="GO" id="GO:0008104">
    <property type="term" value="P:intracellular protein localization"/>
    <property type="evidence" value="ECO:0007669"/>
    <property type="project" value="TreeGrafter"/>
</dbReference>